<comment type="subcellular location">
    <subcellularLocation>
        <location evidence="8">Cytoplasm</location>
    </subcellularLocation>
</comment>
<dbReference type="SUPFAM" id="SSF102114">
    <property type="entry name" value="Radical SAM enzymes"/>
    <property type="match status" value="1"/>
</dbReference>
<proteinExistence type="inferred from homology"/>
<evidence type="ECO:0000256" key="7">
    <source>
        <dbReference type="ARBA" id="ARBA00023014"/>
    </source>
</evidence>
<evidence type="ECO:0000259" key="9">
    <source>
        <dbReference type="PROSITE" id="PS51449"/>
    </source>
</evidence>
<keyword evidence="7 8" id="KW-0411">Iron-sulfur</keyword>
<dbReference type="InterPro" id="IPR058240">
    <property type="entry name" value="rSAM_sf"/>
</dbReference>
<dbReference type="PANTHER" id="PTHR43837">
    <property type="entry name" value="RIBOSOMAL PROTEIN S12 METHYLTHIOTRANSFERASE RIMO"/>
    <property type="match status" value="1"/>
</dbReference>
<feature type="domain" description="Radical SAM core" evidence="10">
    <location>
        <begin position="132"/>
        <end position="362"/>
    </location>
</feature>
<dbReference type="GO" id="GO:0006400">
    <property type="term" value="P:tRNA modification"/>
    <property type="evidence" value="ECO:0007669"/>
    <property type="project" value="InterPro"/>
</dbReference>
<dbReference type="InterPro" id="IPR005840">
    <property type="entry name" value="Ribosomal_uS12_MeSTrfase_RimO"/>
</dbReference>
<dbReference type="SFLD" id="SFLDG01061">
    <property type="entry name" value="methylthiotransferase"/>
    <property type="match status" value="1"/>
</dbReference>
<dbReference type="PANTHER" id="PTHR43837:SF1">
    <property type="entry name" value="RIBOSOMAL PROTEIN US12 METHYLTHIOTRANSFERASE RIMO"/>
    <property type="match status" value="1"/>
</dbReference>
<dbReference type="InterPro" id="IPR005839">
    <property type="entry name" value="Methylthiotransferase"/>
</dbReference>
<dbReference type="GO" id="GO:0046872">
    <property type="term" value="F:metal ion binding"/>
    <property type="evidence" value="ECO:0007669"/>
    <property type="project" value="UniProtKB-KW"/>
</dbReference>
<dbReference type="Gene3D" id="3.80.30.20">
    <property type="entry name" value="tm_1862 like domain"/>
    <property type="match status" value="1"/>
</dbReference>
<dbReference type="AlphaFoldDB" id="A0A3D5QFZ4"/>
<feature type="binding site" evidence="8">
    <location>
        <position position="150"/>
    </location>
    <ligand>
        <name>[4Fe-4S] cluster</name>
        <dbReference type="ChEBI" id="CHEBI:49883"/>
        <label>2</label>
        <note>4Fe-4S-S-AdoMet</note>
    </ligand>
</feature>
<comment type="catalytic activity">
    <reaction evidence="8">
        <text>L-aspartate(89)-[ribosomal protein uS12]-hydrogen + (sulfur carrier)-SH + AH2 + 2 S-adenosyl-L-methionine = 3-methylsulfanyl-L-aspartate(89)-[ribosomal protein uS12]-hydrogen + (sulfur carrier)-H + 5'-deoxyadenosine + L-methionine + A + S-adenosyl-L-homocysteine + 2 H(+)</text>
        <dbReference type="Rhea" id="RHEA:37087"/>
        <dbReference type="Rhea" id="RHEA-COMP:10460"/>
        <dbReference type="Rhea" id="RHEA-COMP:10461"/>
        <dbReference type="Rhea" id="RHEA-COMP:14737"/>
        <dbReference type="Rhea" id="RHEA-COMP:14739"/>
        <dbReference type="ChEBI" id="CHEBI:13193"/>
        <dbReference type="ChEBI" id="CHEBI:15378"/>
        <dbReference type="ChEBI" id="CHEBI:17319"/>
        <dbReference type="ChEBI" id="CHEBI:17499"/>
        <dbReference type="ChEBI" id="CHEBI:29917"/>
        <dbReference type="ChEBI" id="CHEBI:29961"/>
        <dbReference type="ChEBI" id="CHEBI:57844"/>
        <dbReference type="ChEBI" id="CHEBI:57856"/>
        <dbReference type="ChEBI" id="CHEBI:59789"/>
        <dbReference type="ChEBI" id="CHEBI:64428"/>
        <dbReference type="ChEBI" id="CHEBI:73599"/>
        <dbReference type="EC" id="2.8.4.4"/>
    </reaction>
</comment>
<dbReference type="InterPro" id="IPR020612">
    <property type="entry name" value="Methylthiotransferase_CS"/>
</dbReference>
<dbReference type="GO" id="GO:0005840">
    <property type="term" value="C:ribosome"/>
    <property type="evidence" value="ECO:0007669"/>
    <property type="project" value="UniProtKB-KW"/>
</dbReference>
<evidence type="ECO:0000256" key="2">
    <source>
        <dbReference type="ARBA" id="ARBA00022490"/>
    </source>
</evidence>
<dbReference type="InterPro" id="IPR013848">
    <property type="entry name" value="Methylthiotransferase_N"/>
</dbReference>
<dbReference type="InterPro" id="IPR007197">
    <property type="entry name" value="rSAM"/>
</dbReference>
<keyword evidence="11" id="KW-0689">Ribosomal protein</keyword>
<dbReference type="GO" id="GO:0051539">
    <property type="term" value="F:4 iron, 4 sulfur cluster binding"/>
    <property type="evidence" value="ECO:0007669"/>
    <property type="project" value="UniProtKB-UniRule"/>
</dbReference>
<dbReference type="CDD" id="cd01335">
    <property type="entry name" value="Radical_SAM"/>
    <property type="match status" value="1"/>
</dbReference>
<name>A0A3D5QFZ4_FLESI</name>
<feature type="binding site" evidence="8">
    <location>
        <position position="47"/>
    </location>
    <ligand>
        <name>[4Fe-4S] cluster</name>
        <dbReference type="ChEBI" id="CHEBI:49883"/>
        <label>1</label>
    </ligand>
</feature>
<dbReference type="Pfam" id="PF00919">
    <property type="entry name" value="UPF0004"/>
    <property type="match status" value="1"/>
</dbReference>
<comment type="cofactor">
    <cofactor evidence="8">
        <name>[4Fe-4S] cluster</name>
        <dbReference type="ChEBI" id="CHEBI:49883"/>
    </cofactor>
    <text evidence="8">Binds 2 [4Fe-4S] clusters. One cluster is coordinated with 3 cysteines and an exchangeable S-adenosyl-L-methionine.</text>
</comment>
<dbReference type="NCBIfam" id="TIGR00089">
    <property type="entry name" value="MiaB/RimO family radical SAM methylthiotransferase"/>
    <property type="match status" value="1"/>
</dbReference>
<dbReference type="HAMAP" id="MF_01865">
    <property type="entry name" value="MTTase_RimO"/>
    <property type="match status" value="1"/>
</dbReference>
<dbReference type="GO" id="GO:0035599">
    <property type="term" value="F:aspartic acid methylthiotransferase activity"/>
    <property type="evidence" value="ECO:0007669"/>
    <property type="project" value="TreeGrafter"/>
</dbReference>
<sequence>MSRVAFIGLGCSKNTTDLEYLMGYLRDSGLDIVNDITSSDYIVINTCGFIEPAVMEAIENIVQTGEKKPEGAKIIAAGCMVERFKDEFEEEFPEVDFYTGVHTLKEAGDFILKDSGLTIDESRVYGSARIIANHPYYAYIKIADGCNNRCSYCIIPSIRGELKSRSEESIIREAEELIRSGVKEIILISQDSTKYGIDLYGESRLVQLIEKINDLHGDFFIRLLYLNPDGINKNDIRRFSEIEKLVKYFEIPVQHISDKILSKMHRKSDSRKIKDVFSNIRKVMPEAFIRTTFIVGFPGEDENDFEELKDFIRDFAPEYAGFFEFQPEEGTKAYDMVDYVDIEKIESRIFELESIQEQNTVERLKKMQNKEILAFAEGFSEDVEFIPEGRAIFQSPEIDGKTFFIDGRADRGYGPYKCSIEKIVYPDIYCKIVS</sequence>
<keyword evidence="11" id="KW-0687">Ribonucleoprotein</keyword>
<organism evidence="11 12">
    <name type="scientific">Flexistipes sinusarabici</name>
    <dbReference type="NCBI Taxonomy" id="2352"/>
    <lineage>
        <taxon>Bacteria</taxon>
        <taxon>Pseudomonadati</taxon>
        <taxon>Deferribacterota</taxon>
        <taxon>Deferribacteres</taxon>
        <taxon>Deferribacterales</taxon>
        <taxon>Flexistipitaceae</taxon>
        <taxon>Flexistipes</taxon>
    </lineage>
</organism>
<dbReference type="InterPro" id="IPR006638">
    <property type="entry name" value="Elp3/MiaA/NifB-like_rSAM"/>
</dbReference>
<dbReference type="GO" id="GO:0103039">
    <property type="term" value="F:protein methylthiotransferase activity"/>
    <property type="evidence" value="ECO:0007669"/>
    <property type="project" value="UniProtKB-EC"/>
</dbReference>
<evidence type="ECO:0000256" key="8">
    <source>
        <dbReference type="HAMAP-Rule" id="MF_01865"/>
    </source>
</evidence>
<comment type="caution">
    <text evidence="11">The sequence shown here is derived from an EMBL/GenBank/DDBJ whole genome shotgun (WGS) entry which is preliminary data.</text>
</comment>
<feature type="domain" description="MTTase N-terminal" evidence="9">
    <location>
        <begin position="2"/>
        <end position="116"/>
    </location>
</feature>
<dbReference type="FunFam" id="3.80.30.20:FF:000001">
    <property type="entry name" value="tRNA-2-methylthio-N(6)-dimethylallyladenosine synthase 2"/>
    <property type="match status" value="1"/>
</dbReference>
<accession>A0A3D5QFZ4</accession>
<evidence type="ECO:0000256" key="3">
    <source>
        <dbReference type="ARBA" id="ARBA00022679"/>
    </source>
</evidence>
<dbReference type="EMBL" id="DPPF01000232">
    <property type="protein sequence ID" value="HCW94189.1"/>
    <property type="molecule type" value="Genomic_DNA"/>
</dbReference>
<evidence type="ECO:0000256" key="4">
    <source>
        <dbReference type="ARBA" id="ARBA00022691"/>
    </source>
</evidence>
<dbReference type="NCBIfam" id="TIGR01125">
    <property type="entry name" value="30S ribosomal protein S12 methylthiotransferase RimO"/>
    <property type="match status" value="1"/>
</dbReference>
<evidence type="ECO:0000256" key="1">
    <source>
        <dbReference type="ARBA" id="ARBA00022485"/>
    </source>
</evidence>
<keyword evidence="4 8" id="KW-0949">S-adenosyl-L-methionine</keyword>
<dbReference type="PROSITE" id="PS51449">
    <property type="entry name" value="MTTASE_N"/>
    <property type="match status" value="1"/>
</dbReference>
<dbReference type="InterPro" id="IPR038135">
    <property type="entry name" value="Methylthiotransferase_N_sf"/>
</dbReference>
<evidence type="ECO:0000259" key="10">
    <source>
        <dbReference type="PROSITE" id="PS51918"/>
    </source>
</evidence>
<dbReference type="PROSITE" id="PS51918">
    <property type="entry name" value="RADICAL_SAM"/>
    <property type="match status" value="1"/>
</dbReference>
<comment type="similarity">
    <text evidence="8">Belongs to the methylthiotransferase family. RimO subfamily.</text>
</comment>
<dbReference type="EC" id="2.8.4.4" evidence="8"/>
<dbReference type="Proteomes" id="UP000262325">
    <property type="component" value="Unassembled WGS sequence"/>
</dbReference>
<evidence type="ECO:0000313" key="11">
    <source>
        <dbReference type="EMBL" id="HCW94189.1"/>
    </source>
</evidence>
<feature type="binding site" evidence="8">
    <location>
        <position position="79"/>
    </location>
    <ligand>
        <name>[4Fe-4S] cluster</name>
        <dbReference type="ChEBI" id="CHEBI:49883"/>
        <label>1</label>
    </ligand>
</feature>
<feature type="binding site" evidence="8">
    <location>
        <position position="11"/>
    </location>
    <ligand>
        <name>[4Fe-4S] cluster</name>
        <dbReference type="ChEBI" id="CHEBI:49883"/>
        <label>1</label>
    </ligand>
</feature>
<gene>
    <name evidence="8 11" type="primary">rimO</name>
    <name evidence="11" type="ORF">DHM44_10975</name>
</gene>
<feature type="binding site" evidence="8">
    <location>
        <position position="153"/>
    </location>
    <ligand>
        <name>[4Fe-4S] cluster</name>
        <dbReference type="ChEBI" id="CHEBI:49883"/>
        <label>2</label>
        <note>4Fe-4S-S-AdoMet</note>
    </ligand>
</feature>
<keyword evidence="1 8" id="KW-0004">4Fe-4S</keyword>
<dbReference type="SMART" id="SM00729">
    <property type="entry name" value="Elp3"/>
    <property type="match status" value="1"/>
</dbReference>
<evidence type="ECO:0000256" key="5">
    <source>
        <dbReference type="ARBA" id="ARBA00022723"/>
    </source>
</evidence>
<dbReference type="SFLD" id="SFLDS00029">
    <property type="entry name" value="Radical_SAM"/>
    <property type="match status" value="1"/>
</dbReference>
<keyword evidence="2 8" id="KW-0963">Cytoplasm</keyword>
<dbReference type="PROSITE" id="PS01278">
    <property type="entry name" value="MTTASE_RADICAL"/>
    <property type="match status" value="1"/>
</dbReference>
<reference evidence="11 12" key="1">
    <citation type="journal article" date="2018" name="Nat. Biotechnol.">
        <title>A standardized bacterial taxonomy based on genome phylogeny substantially revises the tree of life.</title>
        <authorList>
            <person name="Parks D.H."/>
            <person name="Chuvochina M."/>
            <person name="Waite D.W."/>
            <person name="Rinke C."/>
            <person name="Skarshewski A."/>
            <person name="Chaumeil P.A."/>
            <person name="Hugenholtz P."/>
        </authorList>
    </citation>
    <scope>NUCLEOTIDE SEQUENCE [LARGE SCALE GENOMIC DNA]</scope>
    <source>
        <strain evidence="11">UBA8672</strain>
    </source>
</reference>
<dbReference type="Pfam" id="PF04055">
    <property type="entry name" value="Radical_SAM"/>
    <property type="match status" value="1"/>
</dbReference>
<protein>
    <recommendedName>
        <fullName evidence="8">Ribosomal protein uS12 methylthiotransferase RimO</fullName>
        <shortName evidence="8">uS12 MTTase</shortName>
        <shortName evidence="8">uS12 methylthiotransferase</shortName>
        <ecNumber evidence="8">2.8.4.4</ecNumber>
    </recommendedName>
    <alternativeName>
        <fullName evidence="8">Ribosomal protein uS12 (aspartate-C(3))-methylthiotransferase</fullName>
    </alternativeName>
    <alternativeName>
        <fullName evidence="8">Ribosome maturation factor RimO</fullName>
    </alternativeName>
</protein>
<feature type="binding site" evidence="8">
    <location>
        <position position="146"/>
    </location>
    <ligand>
        <name>[4Fe-4S] cluster</name>
        <dbReference type="ChEBI" id="CHEBI:49883"/>
        <label>2</label>
        <note>4Fe-4S-S-AdoMet</note>
    </ligand>
</feature>
<keyword evidence="6 8" id="KW-0408">Iron</keyword>
<keyword evidence="5 8" id="KW-0479">Metal-binding</keyword>
<dbReference type="InterPro" id="IPR023404">
    <property type="entry name" value="rSAM_horseshoe"/>
</dbReference>
<dbReference type="Gene3D" id="3.40.50.12160">
    <property type="entry name" value="Methylthiotransferase, N-terminal domain"/>
    <property type="match status" value="1"/>
</dbReference>
<keyword evidence="3 8" id="KW-0808">Transferase</keyword>
<dbReference type="GO" id="GO:0005829">
    <property type="term" value="C:cytosol"/>
    <property type="evidence" value="ECO:0007669"/>
    <property type="project" value="TreeGrafter"/>
</dbReference>
<comment type="function">
    <text evidence="8">Catalyzes the methylthiolation of an aspartic acid residue of ribosomal protein uS12.</text>
</comment>
<evidence type="ECO:0000313" key="12">
    <source>
        <dbReference type="Proteomes" id="UP000262325"/>
    </source>
</evidence>
<dbReference type="SFLD" id="SFLDG01082">
    <property type="entry name" value="B12-binding_domain_containing"/>
    <property type="match status" value="1"/>
</dbReference>
<evidence type="ECO:0000256" key="6">
    <source>
        <dbReference type="ARBA" id="ARBA00023004"/>
    </source>
</evidence>